<dbReference type="NCBIfam" id="TIGR00048">
    <property type="entry name" value="rRNA_mod_RlmN"/>
    <property type="match status" value="1"/>
</dbReference>
<dbReference type="GO" id="GO:0002935">
    <property type="term" value="F:tRNA (adenine(37)-C2)-methyltransferase activity"/>
    <property type="evidence" value="ECO:0007669"/>
    <property type="project" value="UniProtKB-UniRule"/>
</dbReference>
<dbReference type="Gene3D" id="1.10.150.530">
    <property type="match status" value="1"/>
</dbReference>
<dbReference type="GO" id="GO:0046872">
    <property type="term" value="F:metal ion binding"/>
    <property type="evidence" value="ECO:0007669"/>
    <property type="project" value="UniProtKB-KW"/>
</dbReference>
<evidence type="ECO:0000256" key="14">
    <source>
        <dbReference type="HAMAP-Rule" id="MF_01849"/>
    </source>
</evidence>
<dbReference type="GO" id="GO:0070475">
    <property type="term" value="P:rRNA base methylation"/>
    <property type="evidence" value="ECO:0007669"/>
    <property type="project" value="UniProtKB-UniRule"/>
</dbReference>
<dbReference type="Pfam" id="PF21016">
    <property type="entry name" value="RlmN_N"/>
    <property type="match status" value="1"/>
</dbReference>
<feature type="binding site" evidence="14">
    <location>
        <begin position="170"/>
        <end position="171"/>
    </location>
    <ligand>
        <name>S-adenosyl-L-methionine</name>
        <dbReference type="ChEBI" id="CHEBI:59789"/>
    </ligand>
</feature>
<evidence type="ECO:0000256" key="9">
    <source>
        <dbReference type="ARBA" id="ARBA00022694"/>
    </source>
</evidence>
<gene>
    <name evidence="14 16" type="primary">rlmN</name>
    <name evidence="16" type="ORF">D9V74_01340</name>
</gene>
<dbReference type="SFLD" id="SFLDF00275">
    <property type="entry name" value="adenosine_C2_methyltransferase"/>
    <property type="match status" value="1"/>
</dbReference>
<feature type="binding site" evidence="14">
    <location>
        <position position="118"/>
    </location>
    <ligand>
        <name>[4Fe-4S] cluster</name>
        <dbReference type="ChEBI" id="CHEBI:49883"/>
        <note>4Fe-4S-S-AdoMet</note>
    </ligand>
</feature>
<keyword evidence="9 14" id="KW-0819">tRNA processing</keyword>
<comment type="function">
    <text evidence="14">Specifically methylates position 2 of adenine 2503 in 23S rRNA and position 2 of adenine 37 in tRNAs. m2A2503 modification seems to play a crucial role in the proofreading step occurring at the peptidyl transferase center and thus would serve to optimize ribosomal fidelity.</text>
</comment>
<reference evidence="16 17" key="1">
    <citation type="submission" date="2018-12" db="EMBL/GenBank/DDBJ databases">
        <authorList>
            <person name="Chong R.A."/>
        </authorList>
    </citation>
    <scope>NUCLEOTIDE SEQUENCE [LARGE SCALE GENOMIC DNA]</scope>
    <source>
        <strain evidence="16 17">Msa</strain>
    </source>
</reference>
<dbReference type="SFLD" id="SFLDS00029">
    <property type="entry name" value="Radical_SAM"/>
    <property type="match status" value="1"/>
</dbReference>
<dbReference type="InterPro" id="IPR007197">
    <property type="entry name" value="rSAM"/>
</dbReference>
<evidence type="ECO:0000259" key="15">
    <source>
        <dbReference type="PROSITE" id="PS51918"/>
    </source>
</evidence>
<dbReference type="Pfam" id="PF04055">
    <property type="entry name" value="Radical_SAM"/>
    <property type="match status" value="1"/>
</dbReference>
<dbReference type="InterPro" id="IPR027492">
    <property type="entry name" value="RNA_MTrfase_RlmN"/>
</dbReference>
<evidence type="ECO:0000313" key="17">
    <source>
        <dbReference type="Proteomes" id="UP000298745"/>
    </source>
</evidence>
<accession>A0A4D6YCZ1</accession>
<feature type="binding site" evidence="14">
    <location>
        <position position="122"/>
    </location>
    <ligand>
        <name>[4Fe-4S] cluster</name>
        <dbReference type="ChEBI" id="CHEBI:49883"/>
        <note>4Fe-4S-S-AdoMet</note>
    </ligand>
</feature>
<dbReference type="PANTHER" id="PTHR30544:SF5">
    <property type="entry name" value="RADICAL SAM CORE DOMAIN-CONTAINING PROTEIN"/>
    <property type="match status" value="1"/>
</dbReference>
<dbReference type="OrthoDB" id="9793973at2"/>
<dbReference type="PROSITE" id="PS51918">
    <property type="entry name" value="RADICAL_SAM"/>
    <property type="match status" value="1"/>
</dbReference>
<feature type="binding site" evidence="14">
    <location>
        <position position="125"/>
    </location>
    <ligand>
        <name>[4Fe-4S] cluster</name>
        <dbReference type="ChEBI" id="CHEBI:49883"/>
        <note>4Fe-4S-S-AdoMet</note>
    </ligand>
</feature>
<keyword evidence="4 14" id="KW-0963">Cytoplasm</keyword>
<name>A0A4D6YCZ1_9GAMM</name>
<dbReference type="GO" id="GO:0051539">
    <property type="term" value="F:4 iron, 4 sulfur cluster binding"/>
    <property type="evidence" value="ECO:0007669"/>
    <property type="project" value="UniProtKB-UniRule"/>
</dbReference>
<feature type="binding site" evidence="14">
    <location>
        <begin position="224"/>
        <end position="226"/>
    </location>
    <ligand>
        <name>S-adenosyl-L-methionine</name>
        <dbReference type="ChEBI" id="CHEBI:59789"/>
    </ligand>
</feature>
<keyword evidence="13 14" id="KW-1015">Disulfide bond</keyword>
<proteinExistence type="inferred from homology"/>
<keyword evidence="3 14" id="KW-0004">4Fe-4S</keyword>
<feature type="domain" description="Radical SAM core" evidence="15">
    <location>
        <begin position="104"/>
        <end position="341"/>
    </location>
</feature>
<dbReference type="FunFam" id="3.20.20.70:FF:000008">
    <property type="entry name" value="Dual-specificity RNA methyltransferase RlmN"/>
    <property type="match status" value="1"/>
</dbReference>
<evidence type="ECO:0000256" key="1">
    <source>
        <dbReference type="ARBA" id="ARBA00004496"/>
    </source>
</evidence>
<evidence type="ECO:0000256" key="13">
    <source>
        <dbReference type="ARBA" id="ARBA00023157"/>
    </source>
</evidence>
<comment type="similarity">
    <text evidence="2 14">Belongs to the radical SAM superfamily. RlmN family.</text>
</comment>
<evidence type="ECO:0000256" key="10">
    <source>
        <dbReference type="ARBA" id="ARBA00022723"/>
    </source>
</evidence>
<dbReference type="GO" id="GO:0070040">
    <property type="term" value="F:rRNA (adenine(2503)-C2-)-methyltransferase activity"/>
    <property type="evidence" value="ECO:0007669"/>
    <property type="project" value="UniProtKB-UniRule"/>
</dbReference>
<dbReference type="GO" id="GO:0005737">
    <property type="term" value="C:cytoplasm"/>
    <property type="evidence" value="ECO:0007669"/>
    <property type="project" value="UniProtKB-SubCell"/>
</dbReference>
<comment type="subcellular location">
    <subcellularLocation>
        <location evidence="1 14">Cytoplasm</location>
    </subcellularLocation>
</comment>
<dbReference type="PANTHER" id="PTHR30544">
    <property type="entry name" value="23S RRNA METHYLTRANSFERASE"/>
    <property type="match status" value="1"/>
</dbReference>
<keyword evidence="7 14" id="KW-0808">Transferase</keyword>
<feature type="active site" description="Proton acceptor" evidence="14">
    <location>
        <position position="98"/>
    </location>
</feature>
<protein>
    <recommendedName>
        <fullName evidence="14">Dual-specificity RNA methyltransferase RlmN</fullName>
        <ecNumber evidence="14">2.1.1.192</ecNumber>
    </recommendedName>
    <alternativeName>
        <fullName evidence="14">23S rRNA (adenine(2503)-C(2))-methyltransferase</fullName>
    </alternativeName>
    <alternativeName>
        <fullName evidence="14">23S rRNA m2A2503 methyltransferase</fullName>
    </alternativeName>
    <alternativeName>
        <fullName evidence="14">Ribosomal RNA large subunit methyltransferase N</fullName>
    </alternativeName>
    <alternativeName>
        <fullName evidence="14">tRNA (adenine(37)-C(2))-methyltransferase</fullName>
    </alternativeName>
    <alternativeName>
        <fullName evidence="14">tRNA m2A37 methyltransferase</fullName>
    </alternativeName>
</protein>
<keyword evidence="11 14" id="KW-0408">Iron</keyword>
<feature type="active site" description="S-methylcysteine intermediate" evidence="14">
    <location>
        <position position="346"/>
    </location>
</feature>
<evidence type="ECO:0000256" key="4">
    <source>
        <dbReference type="ARBA" id="ARBA00022490"/>
    </source>
</evidence>
<keyword evidence="5 14" id="KW-0698">rRNA processing</keyword>
<evidence type="ECO:0000256" key="11">
    <source>
        <dbReference type="ARBA" id="ARBA00023004"/>
    </source>
</evidence>
<comment type="miscellaneous">
    <text evidence="14">Reaction proceeds by a ping-pong mechanism involving intermediate methylation of a conserved cysteine residue.</text>
</comment>
<comment type="caution">
    <text evidence="14">Lacks conserved residue(s) required for the propagation of feature annotation.</text>
</comment>
<dbReference type="PIRSF" id="PIRSF006004">
    <property type="entry name" value="CHP00048"/>
    <property type="match status" value="1"/>
</dbReference>
<dbReference type="HAMAP" id="MF_01849">
    <property type="entry name" value="RNA_methyltr_RlmN"/>
    <property type="match status" value="1"/>
</dbReference>
<comment type="catalytic activity">
    <reaction evidence="14">
        <text>adenosine(2503) in 23S rRNA + 2 reduced [2Fe-2S]-[ferredoxin] + 2 S-adenosyl-L-methionine = 2-methyladenosine(2503) in 23S rRNA + 5'-deoxyadenosine + L-methionine + 2 oxidized [2Fe-2S]-[ferredoxin] + S-adenosyl-L-homocysteine</text>
        <dbReference type="Rhea" id="RHEA:42916"/>
        <dbReference type="Rhea" id="RHEA-COMP:10000"/>
        <dbReference type="Rhea" id="RHEA-COMP:10001"/>
        <dbReference type="Rhea" id="RHEA-COMP:10152"/>
        <dbReference type="Rhea" id="RHEA-COMP:10282"/>
        <dbReference type="ChEBI" id="CHEBI:17319"/>
        <dbReference type="ChEBI" id="CHEBI:33737"/>
        <dbReference type="ChEBI" id="CHEBI:33738"/>
        <dbReference type="ChEBI" id="CHEBI:57844"/>
        <dbReference type="ChEBI" id="CHEBI:57856"/>
        <dbReference type="ChEBI" id="CHEBI:59789"/>
        <dbReference type="ChEBI" id="CHEBI:74411"/>
        <dbReference type="ChEBI" id="CHEBI:74497"/>
        <dbReference type="EC" id="2.1.1.192"/>
    </reaction>
</comment>
<dbReference type="InterPro" id="IPR004383">
    <property type="entry name" value="rRNA_lsu_MTrfase_RlmN/Cfr"/>
</dbReference>
<dbReference type="Gene3D" id="3.20.20.70">
    <property type="entry name" value="Aldolase class I"/>
    <property type="match status" value="1"/>
</dbReference>
<dbReference type="Proteomes" id="UP000298745">
    <property type="component" value="Chromosome"/>
</dbReference>
<evidence type="ECO:0000256" key="2">
    <source>
        <dbReference type="ARBA" id="ARBA00007544"/>
    </source>
</evidence>
<evidence type="ECO:0000256" key="5">
    <source>
        <dbReference type="ARBA" id="ARBA00022552"/>
    </source>
</evidence>
<keyword evidence="10 14" id="KW-0479">Metal-binding</keyword>
<comment type="cofactor">
    <cofactor evidence="14">
        <name>[4Fe-4S] cluster</name>
        <dbReference type="ChEBI" id="CHEBI:49883"/>
    </cofactor>
    <text evidence="14">Binds 1 [4Fe-4S] cluster. The cluster is coordinated with 3 cysteines and an exchangeable S-adenosyl-L-methionine.</text>
</comment>
<evidence type="ECO:0000256" key="3">
    <source>
        <dbReference type="ARBA" id="ARBA00022485"/>
    </source>
</evidence>
<organism evidence="16 17">
    <name type="scientific">Buchnera aphidicola</name>
    <name type="common">Macrosiphoniella sanborni</name>
    <dbReference type="NCBI Taxonomy" id="1241865"/>
    <lineage>
        <taxon>Bacteria</taxon>
        <taxon>Pseudomonadati</taxon>
        <taxon>Pseudomonadota</taxon>
        <taxon>Gammaproteobacteria</taxon>
        <taxon>Enterobacterales</taxon>
        <taxon>Erwiniaceae</taxon>
        <taxon>Buchnera</taxon>
    </lineage>
</organism>
<dbReference type="InterPro" id="IPR013785">
    <property type="entry name" value="Aldolase_TIM"/>
</dbReference>
<reference evidence="16 17" key="2">
    <citation type="submission" date="2019-05" db="EMBL/GenBank/DDBJ databases">
        <title>Genome evolution of the obligate endosymbiont Buchnera aphidicola.</title>
        <authorList>
            <person name="Moran N.A."/>
        </authorList>
    </citation>
    <scope>NUCLEOTIDE SEQUENCE [LARGE SCALE GENOMIC DNA]</scope>
    <source>
        <strain evidence="16 17">Msa</strain>
    </source>
</reference>
<dbReference type="AlphaFoldDB" id="A0A4D6YCZ1"/>
<dbReference type="GO" id="GO:0019843">
    <property type="term" value="F:rRNA binding"/>
    <property type="evidence" value="ECO:0007669"/>
    <property type="project" value="UniProtKB-UniRule"/>
</dbReference>
<keyword evidence="6 14" id="KW-0489">Methyltransferase</keyword>
<evidence type="ECO:0000256" key="7">
    <source>
        <dbReference type="ARBA" id="ARBA00022679"/>
    </source>
</evidence>
<dbReference type="GO" id="GO:0000049">
    <property type="term" value="F:tRNA binding"/>
    <property type="evidence" value="ECO:0007669"/>
    <property type="project" value="UniProtKB-UniRule"/>
</dbReference>
<dbReference type="InterPro" id="IPR048641">
    <property type="entry name" value="RlmN_N"/>
</dbReference>
<evidence type="ECO:0000256" key="8">
    <source>
        <dbReference type="ARBA" id="ARBA00022691"/>
    </source>
</evidence>
<feature type="binding site" evidence="14">
    <location>
        <position position="202"/>
    </location>
    <ligand>
        <name>S-adenosyl-L-methionine</name>
        <dbReference type="ChEBI" id="CHEBI:59789"/>
    </ligand>
</feature>
<comment type="catalytic activity">
    <reaction evidence="14">
        <text>adenosine(37) in tRNA + 2 reduced [2Fe-2S]-[ferredoxin] + 2 S-adenosyl-L-methionine = 2-methyladenosine(37) in tRNA + 5'-deoxyadenosine + L-methionine + 2 oxidized [2Fe-2S]-[ferredoxin] + S-adenosyl-L-homocysteine</text>
        <dbReference type="Rhea" id="RHEA:43332"/>
        <dbReference type="Rhea" id="RHEA-COMP:10000"/>
        <dbReference type="Rhea" id="RHEA-COMP:10001"/>
        <dbReference type="Rhea" id="RHEA-COMP:10162"/>
        <dbReference type="Rhea" id="RHEA-COMP:10485"/>
        <dbReference type="ChEBI" id="CHEBI:17319"/>
        <dbReference type="ChEBI" id="CHEBI:33737"/>
        <dbReference type="ChEBI" id="CHEBI:33738"/>
        <dbReference type="ChEBI" id="CHEBI:57844"/>
        <dbReference type="ChEBI" id="CHEBI:57856"/>
        <dbReference type="ChEBI" id="CHEBI:59789"/>
        <dbReference type="ChEBI" id="CHEBI:74411"/>
        <dbReference type="ChEBI" id="CHEBI:74497"/>
        <dbReference type="EC" id="2.1.1.192"/>
    </reaction>
</comment>
<evidence type="ECO:0000256" key="6">
    <source>
        <dbReference type="ARBA" id="ARBA00022603"/>
    </source>
</evidence>
<dbReference type="GO" id="GO:0030488">
    <property type="term" value="P:tRNA methylation"/>
    <property type="evidence" value="ECO:0007669"/>
    <property type="project" value="UniProtKB-UniRule"/>
</dbReference>
<evidence type="ECO:0000313" key="16">
    <source>
        <dbReference type="EMBL" id="QCI23824.1"/>
    </source>
</evidence>
<sequence length="358" mass="40931">MYINKMFESKINLLDLHRDNLRNFLFSLGAKSFVTEQIMQWIYHHSCTDFNKMFNISIKIRNQLYKKSIIFSSKFIEERISSDGTIKWITDINNQKIETVYIPEKKRSTLCVSSQIGCPLTCHFCATGQKNFQRNLKVSEIISQIWQANNILKKKNIANRITNIVFMGMGEPLLNLNNVVSALKIILDEYGFNLSKRRVTLSTSGIVPALEKLKNMIDVCLAISLHAPNDYIRNLIMPINKKYNIHSLLNAAKEYLKSSFANRGGITIEYVMLNKINDSNDNAEQLSDLLKNIPSKINLIPWNPFPGSSFLCSNIDRINTFANILRKKGFTVIIRKNRGQDINAACGQLTGKKINTIK</sequence>
<evidence type="ECO:0000256" key="12">
    <source>
        <dbReference type="ARBA" id="ARBA00023014"/>
    </source>
</evidence>
<dbReference type="EMBL" id="CP034864">
    <property type="protein sequence ID" value="QCI23824.1"/>
    <property type="molecule type" value="Genomic_DNA"/>
</dbReference>
<dbReference type="EC" id="2.1.1.192" evidence="14"/>
<keyword evidence="12 14" id="KW-0411">Iron-sulfur</keyword>
<dbReference type="SUPFAM" id="SSF102114">
    <property type="entry name" value="Radical SAM enzymes"/>
    <property type="match status" value="1"/>
</dbReference>
<dbReference type="SFLD" id="SFLDG01062">
    <property type="entry name" value="methyltransferase_(Class_A)"/>
    <property type="match status" value="1"/>
</dbReference>
<feature type="binding site" evidence="14">
    <location>
        <position position="303"/>
    </location>
    <ligand>
        <name>S-adenosyl-L-methionine</name>
        <dbReference type="ChEBI" id="CHEBI:59789"/>
    </ligand>
</feature>
<dbReference type="InterPro" id="IPR058240">
    <property type="entry name" value="rSAM_sf"/>
</dbReference>
<dbReference type="InterPro" id="IPR040072">
    <property type="entry name" value="Methyltransferase_A"/>
</dbReference>
<keyword evidence="8 14" id="KW-0949">S-adenosyl-L-methionine</keyword>
<dbReference type="CDD" id="cd01335">
    <property type="entry name" value="Radical_SAM"/>
    <property type="match status" value="1"/>
</dbReference>